<dbReference type="InterPro" id="IPR007372">
    <property type="entry name" value="Lipid/polyisoprenoid-bd_YceI"/>
</dbReference>
<evidence type="ECO:0000256" key="1">
    <source>
        <dbReference type="SAM" id="SignalP"/>
    </source>
</evidence>
<evidence type="ECO:0000313" key="4">
    <source>
        <dbReference type="Proteomes" id="UP000642920"/>
    </source>
</evidence>
<sequence length="256" mass="27739">MKIIKSTSLLALAILVLASCSSKPKSDEAKVSEAEEVQEVTGTEVAVSNTEADMEWVGTKPTGRHYGNIGLTEGSIKIDNGSITGGKLVFDLQEIQVKDLADDEESHAKLVGHLQSADFFDAANHPKATFEIVSVKNLSTAENMADKYNAYSNKMEQPAEGERIMEIEDYKLAGATHEVTGNLTMRGKTLAITVPAVVNITSDSVKAYTNFSIDRTKWGLMYGDESKAVDKAKDKFIYNTVGIGLKLNADLPKDAM</sequence>
<name>A0A937DII1_9BACT</name>
<protein>
    <submittedName>
        <fullName evidence="3">YceI family protein</fullName>
    </submittedName>
</protein>
<dbReference type="RefSeq" id="WP_201924298.1">
    <property type="nucleotide sequence ID" value="NZ_JAERQG010000005.1"/>
</dbReference>
<evidence type="ECO:0000313" key="3">
    <source>
        <dbReference type="EMBL" id="MBL0767043.1"/>
    </source>
</evidence>
<dbReference type="Proteomes" id="UP000642920">
    <property type="component" value="Unassembled WGS sequence"/>
</dbReference>
<dbReference type="Pfam" id="PF04264">
    <property type="entry name" value="YceI"/>
    <property type="match status" value="1"/>
</dbReference>
<feature type="domain" description="Lipid/polyisoprenoid-binding YceI-like" evidence="2">
    <location>
        <begin position="45"/>
        <end position="250"/>
    </location>
</feature>
<dbReference type="EMBL" id="JAERQG010000005">
    <property type="protein sequence ID" value="MBL0767043.1"/>
    <property type="molecule type" value="Genomic_DNA"/>
</dbReference>
<dbReference type="InterPro" id="IPR036761">
    <property type="entry name" value="TTHA0802/YceI-like_sf"/>
</dbReference>
<dbReference type="PROSITE" id="PS51257">
    <property type="entry name" value="PROKAR_LIPOPROTEIN"/>
    <property type="match status" value="1"/>
</dbReference>
<keyword evidence="4" id="KW-1185">Reference proteome</keyword>
<dbReference type="PANTHER" id="PTHR34406">
    <property type="entry name" value="PROTEIN YCEI"/>
    <property type="match status" value="1"/>
</dbReference>
<organism evidence="3 4">
    <name type="scientific">Marivirga atlantica</name>
    <dbReference type="NCBI Taxonomy" id="1548457"/>
    <lineage>
        <taxon>Bacteria</taxon>
        <taxon>Pseudomonadati</taxon>
        <taxon>Bacteroidota</taxon>
        <taxon>Cytophagia</taxon>
        <taxon>Cytophagales</taxon>
        <taxon>Marivirgaceae</taxon>
        <taxon>Marivirga</taxon>
    </lineage>
</organism>
<dbReference type="PANTHER" id="PTHR34406:SF1">
    <property type="entry name" value="PROTEIN YCEI"/>
    <property type="match status" value="1"/>
</dbReference>
<comment type="caution">
    <text evidence="3">The sequence shown here is derived from an EMBL/GenBank/DDBJ whole genome shotgun (WGS) entry which is preliminary data.</text>
</comment>
<dbReference type="Gene3D" id="2.40.128.110">
    <property type="entry name" value="Lipid/polyisoprenoid-binding, YceI-like"/>
    <property type="match status" value="1"/>
</dbReference>
<reference evidence="3" key="1">
    <citation type="submission" date="2021-01" db="EMBL/GenBank/DDBJ databases">
        <title>Marivirga sp. nov., isolated from intertidal surface sediments.</title>
        <authorList>
            <person name="Zhang M."/>
        </authorList>
    </citation>
    <scope>NUCLEOTIDE SEQUENCE</scope>
    <source>
        <strain evidence="3">SM1354</strain>
    </source>
</reference>
<feature type="chain" id="PRO_5037574294" evidence="1">
    <location>
        <begin position="25"/>
        <end position="256"/>
    </location>
</feature>
<keyword evidence="1" id="KW-0732">Signal</keyword>
<feature type="signal peptide" evidence="1">
    <location>
        <begin position="1"/>
        <end position="24"/>
    </location>
</feature>
<gene>
    <name evidence="3" type="ORF">JKP34_17390</name>
</gene>
<dbReference type="SMART" id="SM00867">
    <property type="entry name" value="YceI"/>
    <property type="match status" value="1"/>
</dbReference>
<dbReference type="AlphaFoldDB" id="A0A937DII1"/>
<accession>A0A937DII1</accession>
<proteinExistence type="predicted"/>
<evidence type="ECO:0000259" key="2">
    <source>
        <dbReference type="SMART" id="SM00867"/>
    </source>
</evidence>
<dbReference type="SUPFAM" id="SSF101874">
    <property type="entry name" value="YceI-like"/>
    <property type="match status" value="1"/>
</dbReference>